<keyword evidence="2" id="KW-1185">Reference proteome</keyword>
<accession>A0A5N3UK21</accession>
<gene>
    <name evidence="1" type="ORF">FD755_025996</name>
</gene>
<evidence type="ECO:0000313" key="2">
    <source>
        <dbReference type="Proteomes" id="UP000326062"/>
    </source>
</evidence>
<feature type="non-terminal residue" evidence="1">
    <location>
        <position position="1"/>
    </location>
</feature>
<dbReference type="EMBL" id="VCEB01027012">
    <property type="protein sequence ID" value="KAB0336342.1"/>
    <property type="molecule type" value="Genomic_DNA"/>
</dbReference>
<protein>
    <submittedName>
        <fullName evidence="1">Uncharacterized protein</fullName>
    </submittedName>
</protein>
<organism evidence="1 2">
    <name type="scientific">Muntiacus reevesi</name>
    <name type="common">Reeves' muntjac</name>
    <name type="synonym">Cervus reevesi</name>
    <dbReference type="NCBI Taxonomy" id="9886"/>
    <lineage>
        <taxon>Eukaryota</taxon>
        <taxon>Metazoa</taxon>
        <taxon>Chordata</taxon>
        <taxon>Craniata</taxon>
        <taxon>Vertebrata</taxon>
        <taxon>Euteleostomi</taxon>
        <taxon>Mammalia</taxon>
        <taxon>Eutheria</taxon>
        <taxon>Laurasiatheria</taxon>
        <taxon>Artiodactyla</taxon>
        <taxon>Ruminantia</taxon>
        <taxon>Pecora</taxon>
        <taxon>Cervidae</taxon>
        <taxon>Muntiacinae</taxon>
        <taxon>Muntiacus</taxon>
    </lineage>
</organism>
<feature type="non-terminal residue" evidence="1">
    <location>
        <position position="85"/>
    </location>
</feature>
<sequence>FSLLDATKLSSKNNYHKRAGFNQQKFILSQFWRLEVQSQGVNRAVFPLKALGKNLSLFLSVSGGSRSSSVCGCKTLSLPSIGLRC</sequence>
<name>A0A5N3UK21_MUNRE</name>
<proteinExistence type="predicted"/>
<evidence type="ECO:0000313" key="1">
    <source>
        <dbReference type="EMBL" id="KAB0336342.1"/>
    </source>
</evidence>
<reference evidence="1 2" key="1">
    <citation type="submission" date="2019-06" db="EMBL/GenBank/DDBJ databases">
        <title>Discovery of a novel chromosome fission-fusion reversal in muntjac.</title>
        <authorList>
            <person name="Mudd A.B."/>
            <person name="Bredeson J.V."/>
            <person name="Baum R."/>
            <person name="Hockemeyer D."/>
            <person name="Rokhsar D.S."/>
        </authorList>
    </citation>
    <scope>NUCLEOTIDE SEQUENCE [LARGE SCALE GENOMIC DNA]</scope>
    <source>
        <strain evidence="1">UCam_UCB_Mr</strain>
        <tissue evidence="1">Fibroblast cell line</tissue>
    </source>
</reference>
<dbReference type="Proteomes" id="UP000326062">
    <property type="component" value="Unassembled WGS sequence"/>
</dbReference>
<dbReference type="AlphaFoldDB" id="A0A5N3UK21"/>
<comment type="caution">
    <text evidence="1">The sequence shown here is derived from an EMBL/GenBank/DDBJ whole genome shotgun (WGS) entry which is preliminary data.</text>
</comment>